<sequence>MLTWLEIDRQVLTEMMKDLIEMMKVLTETELVLIDQLYPLLVFCDLRYYYQIYF</sequence>
<reference evidence="1" key="1">
    <citation type="journal article" date="2017" name="Int. J. Mol. Sci.">
        <title>Genome Analysis and Genetic Stability of the Cryptophlebia leucotreta Granulovirus (CrleGV-SA) after 15 Years of Commercial Use as a Biopesticide.</title>
        <authorList>
            <person name="van der Merwe M."/>
            <person name="Jukes M.D."/>
            <person name="Rabalski L."/>
            <person name="Knox C."/>
            <person name="Opoku-Debrah J.K."/>
            <person name="Moore S.D."/>
            <person name="Krejmer-Rabalska M."/>
            <person name="Szewczyk B."/>
            <person name="Hill M.P."/>
        </authorList>
    </citation>
    <scope>NUCLEOTIDE SEQUENCE</scope>
    <source>
        <strain evidence="1">CrleGV-SA</strain>
    </source>
</reference>
<proteinExistence type="predicted"/>
<organismHost>
    <name type="scientific">Tortricidae</name>
    <dbReference type="NCBI Taxonomy" id="7139"/>
</organismHost>
<protein>
    <submittedName>
        <fullName evidence="1">Uncharacterized protein</fullName>
    </submittedName>
</protein>
<evidence type="ECO:0000313" key="1">
    <source>
        <dbReference type="EMBL" id="AUF82087.1"/>
    </source>
</evidence>
<organism evidence="1">
    <name type="scientific">Cryptophlebia leucotreta granulosis virus</name>
    <name type="common">ClGV</name>
    <name type="synonym">Cryptophlebia leucotreta granulovirus</name>
    <dbReference type="NCBI Taxonomy" id="35254"/>
    <lineage>
        <taxon>Viruses</taxon>
        <taxon>Viruses incertae sedis</taxon>
        <taxon>Naldaviricetes</taxon>
        <taxon>Lefavirales</taxon>
        <taxon>Baculoviridae</taxon>
        <taxon>Betabaculovirus</taxon>
        <taxon>Betabaculovirus cryleucotretae</taxon>
    </lineage>
</organism>
<name>A0A2H4ZKJ7_GVCL</name>
<dbReference type="EMBL" id="MF974563">
    <property type="protein sequence ID" value="AUF82087.1"/>
    <property type="molecule type" value="Genomic_DNA"/>
</dbReference>
<accession>A0A2H4ZKJ7</accession>